<accession>A0A2Z6N055</accession>
<evidence type="ECO:0000256" key="1">
    <source>
        <dbReference type="ARBA" id="ARBA00004167"/>
    </source>
</evidence>
<keyword evidence="2" id="KW-0812">Transmembrane</keyword>
<evidence type="ECO:0000256" key="5">
    <source>
        <dbReference type="ARBA" id="ARBA00023136"/>
    </source>
</evidence>
<evidence type="ECO:0000256" key="4">
    <source>
        <dbReference type="ARBA" id="ARBA00022989"/>
    </source>
</evidence>
<dbReference type="Gene3D" id="2.60.120.430">
    <property type="entry name" value="Galactose-binding lectin"/>
    <property type="match status" value="1"/>
</dbReference>
<dbReference type="PANTHER" id="PTHR45631">
    <property type="entry name" value="OS07G0107800 PROTEIN-RELATED"/>
    <property type="match status" value="1"/>
</dbReference>
<evidence type="ECO:0000256" key="2">
    <source>
        <dbReference type="ARBA" id="ARBA00022692"/>
    </source>
</evidence>
<keyword evidence="3" id="KW-0732">Signal</keyword>
<keyword evidence="5" id="KW-0472">Membrane</keyword>
<dbReference type="InterPro" id="IPR032675">
    <property type="entry name" value="LRR_dom_sf"/>
</dbReference>
<dbReference type="InterPro" id="IPR024788">
    <property type="entry name" value="Malectin-like_Carb-bd_dom"/>
</dbReference>
<dbReference type="EMBL" id="DF973296">
    <property type="protein sequence ID" value="GAU24789.1"/>
    <property type="molecule type" value="Genomic_DNA"/>
</dbReference>
<comment type="subcellular location">
    <subcellularLocation>
        <location evidence="1">Membrane</location>
        <topology evidence="1">Single-pass membrane protein</topology>
    </subcellularLocation>
</comment>
<proteinExistence type="predicted"/>
<gene>
    <name evidence="7" type="ORF">TSUD_356190</name>
</gene>
<dbReference type="GO" id="GO:0016020">
    <property type="term" value="C:membrane"/>
    <property type="evidence" value="ECO:0007669"/>
    <property type="project" value="UniProtKB-SubCell"/>
</dbReference>
<feature type="domain" description="Malectin-like" evidence="6">
    <location>
        <begin position="48"/>
        <end position="303"/>
    </location>
</feature>
<dbReference type="AlphaFoldDB" id="A0A2Z6N055"/>
<organism evidence="7 8">
    <name type="scientific">Trifolium subterraneum</name>
    <name type="common">Subterranean clover</name>
    <dbReference type="NCBI Taxonomy" id="3900"/>
    <lineage>
        <taxon>Eukaryota</taxon>
        <taxon>Viridiplantae</taxon>
        <taxon>Streptophyta</taxon>
        <taxon>Embryophyta</taxon>
        <taxon>Tracheophyta</taxon>
        <taxon>Spermatophyta</taxon>
        <taxon>Magnoliopsida</taxon>
        <taxon>eudicotyledons</taxon>
        <taxon>Gunneridae</taxon>
        <taxon>Pentapetalae</taxon>
        <taxon>rosids</taxon>
        <taxon>fabids</taxon>
        <taxon>Fabales</taxon>
        <taxon>Fabaceae</taxon>
        <taxon>Papilionoideae</taxon>
        <taxon>50 kb inversion clade</taxon>
        <taxon>NPAAA clade</taxon>
        <taxon>Hologalegina</taxon>
        <taxon>IRL clade</taxon>
        <taxon>Trifolieae</taxon>
        <taxon>Trifolium</taxon>
    </lineage>
</organism>
<evidence type="ECO:0000313" key="8">
    <source>
        <dbReference type="Proteomes" id="UP000242715"/>
    </source>
</evidence>
<reference evidence="8" key="1">
    <citation type="journal article" date="2017" name="Front. Plant Sci.">
        <title>Climate Clever Clovers: New Paradigm to Reduce the Environmental Footprint of Ruminants by Breeding Low Methanogenic Forages Utilizing Haplotype Variation.</title>
        <authorList>
            <person name="Kaur P."/>
            <person name="Appels R."/>
            <person name="Bayer P.E."/>
            <person name="Keeble-Gagnere G."/>
            <person name="Wang J."/>
            <person name="Hirakawa H."/>
            <person name="Shirasawa K."/>
            <person name="Vercoe P."/>
            <person name="Stefanova K."/>
            <person name="Durmic Z."/>
            <person name="Nichols P."/>
            <person name="Revell C."/>
            <person name="Isobe S.N."/>
            <person name="Edwards D."/>
            <person name="Erskine W."/>
        </authorList>
    </citation>
    <scope>NUCLEOTIDE SEQUENCE [LARGE SCALE GENOMIC DNA]</scope>
    <source>
        <strain evidence="8">cv. Daliak</strain>
    </source>
</reference>
<keyword evidence="8" id="KW-1185">Reference proteome</keyword>
<dbReference type="Proteomes" id="UP000242715">
    <property type="component" value="Unassembled WGS sequence"/>
</dbReference>
<dbReference type="Pfam" id="PF12819">
    <property type="entry name" value="Malectin_like"/>
    <property type="match status" value="1"/>
</dbReference>
<dbReference type="OrthoDB" id="2017114at2759"/>
<protein>
    <recommendedName>
        <fullName evidence="6">Malectin-like domain-containing protein</fullName>
    </recommendedName>
</protein>
<evidence type="ECO:0000313" key="7">
    <source>
        <dbReference type="EMBL" id="GAU24789.1"/>
    </source>
</evidence>
<evidence type="ECO:0000259" key="6">
    <source>
        <dbReference type="Pfam" id="PF12819"/>
    </source>
</evidence>
<keyword evidence="4" id="KW-1133">Transmembrane helix</keyword>
<evidence type="ECO:0000256" key="3">
    <source>
        <dbReference type="ARBA" id="ARBA00022729"/>
    </source>
</evidence>
<name>A0A2Z6N055_TRISU</name>
<sequence>MSLIKAYKGDRMEYIVAGRPAWIGLGNALGFWSLYRLKSQVRILVVPLKAFFYYGNYDNLNQPPQFDLLLGANVWGTVKSLSIESLSVPTSEIIYTPSLNYIQLCLVNTGKGTPFISAIELRPLNNTAYATYSTISVLTRFMRCNLGSNTDVEYRYKYDDDDRIWLPYELSSDWRRLSTSFNNDDLYQNDYKLPAIVMSTAVTPVNESAPLQFHWDADNVNDEYYYYLHFNEVEKLAGKETRTFIITLNGDTFNGPDISGYQVVETIYSTAPVTGVKRYQISLSKTENSTLPPILNAIEIYKVKDFSQLETQQGDVDAMTNIKKYYGVARNWQGDPCAPVSYMWEGLNCSIDDNNIPRITFLDLSSSGLTGKITSSISKLTMLQHL</sequence>
<dbReference type="PANTHER" id="PTHR45631:SF202">
    <property type="entry name" value="SENESCENCE-INDUCED RECEPTOR-LIKE SERINE_THREONINE-PROTEIN KINASE"/>
    <property type="match status" value="1"/>
</dbReference>
<dbReference type="Gene3D" id="3.80.10.10">
    <property type="entry name" value="Ribonuclease Inhibitor"/>
    <property type="match status" value="1"/>
</dbReference>